<proteinExistence type="predicted"/>
<name>A0A521E075_9RHOB</name>
<dbReference type="OrthoDB" id="7845625at2"/>
<accession>A0A521E075</accession>
<gene>
    <name evidence="1" type="ORF">SAMN06265380_108123</name>
</gene>
<dbReference type="Proteomes" id="UP000319555">
    <property type="component" value="Unassembled WGS sequence"/>
</dbReference>
<keyword evidence="2" id="KW-1185">Reference proteome</keyword>
<organism evidence="1 2">
    <name type="scientific">Ruegeria faecimaris</name>
    <dbReference type="NCBI Taxonomy" id="686389"/>
    <lineage>
        <taxon>Bacteria</taxon>
        <taxon>Pseudomonadati</taxon>
        <taxon>Pseudomonadota</taxon>
        <taxon>Alphaproteobacteria</taxon>
        <taxon>Rhodobacterales</taxon>
        <taxon>Roseobacteraceae</taxon>
        <taxon>Ruegeria</taxon>
    </lineage>
</organism>
<protein>
    <submittedName>
        <fullName evidence="1">Uncharacterized protein</fullName>
    </submittedName>
</protein>
<sequence>MLQTFTDTRPYSQPLSPLSVDGERYALPVDFVDGLAFLRPFVKRRCKMIENFVHILSGKLYIVTNNLVIDYDIGSTDLPNACLGPNEIRILEAFETPPVEVIFDSKMFHFHWEDGQQFYFGGSGASCVYLSSETHERAANDAFDRFLRFNDSVAITDAVKREIRRMHGGPKMAKDIFLNERAILSRMSSDGETWTSVFTTPFENNADRVMRFDRQAFLGMIKIASEINFATSPVCFRHQHGRGMLVELTTGSDLPDFEEGEND</sequence>
<evidence type="ECO:0000313" key="1">
    <source>
        <dbReference type="EMBL" id="SMO77369.1"/>
    </source>
</evidence>
<dbReference type="RefSeq" id="WP_142638161.1">
    <property type="nucleotide sequence ID" value="NZ_FXTE01000008.1"/>
</dbReference>
<reference evidence="1 2" key="1">
    <citation type="submission" date="2017-05" db="EMBL/GenBank/DDBJ databases">
        <authorList>
            <person name="Varghese N."/>
            <person name="Submissions S."/>
        </authorList>
    </citation>
    <scope>NUCLEOTIDE SEQUENCE [LARGE SCALE GENOMIC DNA]</scope>
    <source>
        <strain evidence="1 2">DSM 28009</strain>
    </source>
</reference>
<dbReference type="AlphaFoldDB" id="A0A521E075"/>
<dbReference type="EMBL" id="FXTE01000008">
    <property type="protein sequence ID" value="SMO77369.1"/>
    <property type="molecule type" value="Genomic_DNA"/>
</dbReference>
<evidence type="ECO:0000313" key="2">
    <source>
        <dbReference type="Proteomes" id="UP000319555"/>
    </source>
</evidence>